<sequence length="251" mass="27335">MTIFADFIVKYDPVGIDPSHRFMPPGTEHWFGADVVGRDVYTRVIYGGRVSLLVGFMVAIFVTVAGLFIGLVSGYTPKLDLVIQRIMDALMSFPTLLLALALIAMLGGSVWNVIAVITIVDTPRMVRIVRSAVLSVREQQYVDAARGIGAPVQRILFLHIAPNTMAPVIVQATYFFAAAILTEASLSFLGLGIPPEDPSWGNILALGRKYLQQAFWIAFFPGLILTINVLAMNLVGDGLRDALDPKLSRSS</sequence>
<dbReference type="CDD" id="cd06261">
    <property type="entry name" value="TM_PBP2"/>
    <property type="match status" value="1"/>
</dbReference>
<dbReference type="EMBL" id="UINC01034485">
    <property type="protein sequence ID" value="SVB25395.1"/>
    <property type="molecule type" value="Genomic_DNA"/>
</dbReference>
<keyword evidence="3" id="KW-1003">Cell membrane</keyword>
<feature type="transmembrane region" description="Helical" evidence="7">
    <location>
        <begin position="174"/>
        <end position="194"/>
    </location>
</feature>
<feature type="domain" description="ABC transmembrane type-1" evidence="8">
    <location>
        <begin position="52"/>
        <end position="236"/>
    </location>
</feature>
<feature type="transmembrane region" description="Helical" evidence="7">
    <location>
        <begin position="52"/>
        <end position="76"/>
    </location>
</feature>
<dbReference type="SUPFAM" id="SSF161098">
    <property type="entry name" value="MetI-like"/>
    <property type="match status" value="1"/>
</dbReference>
<evidence type="ECO:0000256" key="4">
    <source>
        <dbReference type="ARBA" id="ARBA00022692"/>
    </source>
</evidence>
<dbReference type="PANTHER" id="PTHR43386:SF6">
    <property type="entry name" value="ABC TRANSPORTER PERMEASE PROTEIN"/>
    <property type="match status" value="1"/>
</dbReference>
<keyword evidence="2" id="KW-0813">Transport</keyword>
<dbReference type="InterPro" id="IPR000515">
    <property type="entry name" value="MetI-like"/>
</dbReference>
<dbReference type="GO" id="GO:0005886">
    <property type="term" value="C:plasma membrane"/>
    <property type="evidence" value="ECO:0007669"/>
    <property type="project" value="UniProtKB-SubCell"/>
</dbReference>
<evidence type="ECO:0000256" key="6">
    <source>
        <dbReference type="ARBA" id="ARBA00023136"/>
    </source>
</evidence>
<keyword evidence="5 7" id="KW-1133">Transmembrane helix</keyword>
<evidence type="ECO:0000313" key="9">
    <source>
        <dbReference type="EMBL" id="SVB25395.1"/>
    </source>
</evidence>
<reference evidence="9" key="1">
    <citation type="submission" date="2018-05" db="EMBL/GenBank/DDBJ databases">
        <authorList>
            <person name="Lanie J.A."/>
            <person name="Ng W.-L."/>
            <person name="Kazmierczak K.M."/>
            <person name="Andrzejewski T.M."/>
            <person name="Davidsen T.M."/>
            <person name="Wayne K.J."/>
            <person name="Tettelin H."/>
            <person name="Glass J.I."/>
            <person name="Rusch D."/>
            <person name="Podicherti R."/>
            <person name="Tsui H.-C.T."/>
            <person name="Winkler M.E."/>
        </authorList>
    </citation>
    <scope>NUCLEOTIDE SEQUENCE</scope>
</reference>
<dbReference type="PANTHER" id="PTHR43386">
    <property type="entry name" value="OLIGOPEPTIDE TRANSPORT SYSTEM PERMEASE PROTEIN APPC"/>
    <property type="match status" value="1"/>
</dbReference>
<protein>
    <recommendedName>
        <fullName evidence="8">ABC transmembrane type-1 domain-containing protein</fullName>
    </recommendedName>
</protein>
<keyword evidence="6 7" id="KW-0472">Membrane</keyword>
<accession>A0A382CH49</accession>
<dbReference type="InterPro" id="IPR050366">
    <property type="entry name" value="BP-dependent_transpt_permease"/>
</dbReference>
<evidence type="ECO:0000259" key="8">
    <source>
        <dbReference type="PROSITE" id="PS50928"/>
    </source>
</evidence>
<evidence type="ECO:0000256" key="7">
    <source>
        <dbReference type="SAM" id="Phobius"/>
    </source>
</evidence>
<name>A0A382CH49_9ZZZZ</name>
<dbReference type="InterPro" id="IPR035906">
    <property type="entry name" value="MetI-like_sf"/>
</dbReference>
<evidence type="ECO:0000256" key="2">
    <source>
        <dbReference type="ARBA" id="ARBA00022448"/>
    </source>
</evidence>
<feature type="transmembrane region" description="Helical" evidence="7">
    <location>
        <begin position="96"/>
        <end position="120"/>
    </location>
</feature>
<evidence type="ECO:0000256" key="1">
    <source>
        <dbReference type="ARBA" id="ARBA00004651"/>
    </source>
</evidence>
<dbReference type="PROSITE" id="PS50928">
    <property type="entry name" value="ABC_TM1"/>
    <property type="match status" value="1"/>
</dbReference>
<organism evidence="9">
    <name type="scientific">marine metagenome</name>
    <dbReference type="NCBI Taxonomy" id="408172"/>
    <lineage>
        <taxon>unclassified sequences</taxon>
        <taxon>metagenomes</taxon>
        <taxon>ecological metagenomes</taxon>
    </lineage>
</organism>
<comment type="subcellular location">
    <subcellularLocation>
        <location evidence="1">Cell membrane</location>
        <topology evidence="1">Multi-pass membrane protein</topology>
    </subcellularLocation>
</comment>
<proteinExistence type="predicted"/>
<evidence type="ECO:0000256" key="5">
    <source>
        <dbReference type="ARBA" id="ARBA00022989"/>
    </source>
</evidence>
<gene>
    <name evidence="9" type="ORF">METZ01_LOCUS178249</name>
</gene>
<evidence type="ECO:0000256" key="3">
    <source>
        <dbReference type="ARBA" id="ARBA00022475"/>
    </source>
</evidence>
<feature type="transmembrane region" description="Helical" evidence="7">
    <location>
        <begin position="214"/>
        <end position="236"/>
    </location>
</feature>
<dbReference type="GO" id="GO:0055085">
    <property type="term" value="P:transmembrane transport"/>
    <property type="evidence" value="ECO:0007669"/>
    <property type="project" value="InterPro"/>
</dbReference>
<dbReference type="Gene3D" id="1.10.3720.10">
    <property type="entry name" value="MetI-like"/>
    <property type="match status" value="1"/>
</dbReference>
<dbReference type="Pfam" id="PF00528">
    <property type="entry name" value="BPD_transp_1"/>
    <property type="match status" value="1"/>
</dbReference>
<keyword evidence="4 7" id="KW-0812">Transmembrane</keyword>
<dbReference type="AlphaFoldDB" id="A0A382CH49"/>